<dbReference type="InterPro" id="IPR031571">
    <property type="entry name" value="RcpC_dom"/>
</dbReference>
<dbReference type="CDD" id="cd11614">
    <property type="entry name" value="SAF_CpaB_FlgA_like"/>
    <property type="match status" value="1"/>
</dbReference>
<feature type="domain" description="SAF" evidence="1">
    <location>
        <begin position="43"/>
        <end position="111"/>
    </location>
</feature>
<dbReference type="InterPro" id="IPR013974">
    <property type="entry name" value="SAF"/>
</dbReference>
<sequence length="268" mass="28582">MRIASLLTFTAGLAVAGGSAYLARDFFEAKYKREVAAEREGLVEVLAAAQNIPFGQTIEAQKLTSISWPKDALPPGVFTDYAALLPKSGGEPRRARAAIAQGELILASKVSNYGEKVTIVQTLGPNSRAMAIEVNASSGVGGFVTPGDRVDVMMTRGKNESLKTVTILQDVRVIGVDQEADEKVKTPGVARTVTVEVSPEQGQRLALAQKAGTLSLTLRTLDDAESDPLPSIGLADILSERPNNKLEPTRIRTVIVRRGTEVTETAIK</sequence>
<dbReference type="SMART" id="SM00858">
    <property type="entry name" value="SAF"/>
    <property type="match status" value="1"/>
</dbReference>
<reference evidence="2 3" key="1">
    <citation type="submission" date="2017-01" db="EMBL/GenBank/DDBJ databases">
        <title>The complete genome sequence of a sulfur-oxidizing marine bacterium Thioclava sp. 25B10_4T.</title>
        <authorList>
            <person name="Liu Y."/>
            <person name="Lai Q."/>
            <person name="Shao Z."/>
        </authorList>
    </citation>
    <scope>NUCLEOTIDE SEQUENCE [LARGE SCALE GENOMIC DNA]</scope>
    <source>
        <strain evidence="2 3">25B10_4</strain>
    </source>
</reference>
<evidence type="ECO:0000313" key="3">
    <source>
        <dbReference type="Proteomes" id="UP000185622"/>
    </source>
</evidence>
<name>A0ABM6IG19_9RHOB</name>
<evidence type="ECO:0000313" key="2">
    <source>
        <dbReference type="EMBL" id="AQS47760.1"/>
    </source>
</evidence>
<accession>A0ABM6IG19</accession>
<protein>
    <submittedName>
        <fullName evidence="2">Flp pilus assembly protein CpaB</fullName>
    </submittedName>
</protein>
<dbReference type="Proteomes" id="UP000185622">
    <property type="component" value="Chromosome"/>
</dbReference>
<dbReference type="NCBIfam" id="TIGR03177">
    <property type="entry name" value="pilus_cpaB"/>
    <property type="match status" value="1"/>
</dbReference>
<dbReference type="InterPro" id="IPR017592">
    <property type="entry name" value="Pilus_assmbl_Flp-typ_CpaB"/>
</dbReference>
<dbReference type="RefSeq" id="WP_075774438.1">
    <property type="nucleotide sequence ID" value="NZ_CP019437.1"/>
</dbReference>
<gene>
    <name evidence="2" type="ORF">BMG03_08060</name>
</gene>
<organism evidence="2 3">
    <name type="scientific">Thioclava nitratireducens</name>
    <dbReference type="NCBI Taxonomy" id="1915078"/>
    <lineage>
        <taxon>Bacteria</taxon>
        <taxon>Pseudomonadati</taxon>
        <taxon>Pseudomonadota</taxon>
        <taxon>Alphaproteobacteria</taxon>
        <taxon>Rhodobacterales</taxon>
        <taxon>Paracoccaceae</taxon>
        <taxon>Thioclava</taxon>
    </lineage>
</organism>
<dbReference type="Pfam" id="PF16976">
    <property type="entry name" value="RcpC"/>
    <property type="match status" value="1"/>
</dbReference>
<dbReference type="EMBL" id="CP019437">
    <property type="protein sequence ID" value="AQS47760.1"/>
    <property type="molecule type" value="Genomic_DNA"/>
</dbReference>
<dbReference type="Pfam" id="PF08666">
    <property type="entry name" value="SAF"/>
    <property type="match status" value="1"/>
</dbReference>
<keyword evidence="3" id="KW-1185">Reference proteome</keyword>
<proteinExistence type="predicted"/>
<evidence type="ECO:0000259" key="1">
    <source>
        <dbReference type="SMART" id="SM00858"/>
    </source>
</evidence>